<accession>A0A8H6X2Y3</accession>
<evidence type="ECO:0000256" key="2">
    <source>
        <dbReference type="SAM" id="Phobius"/>
    </source>
</evidence>
<feature type="compositionally biased region" description="Low complexity" evidence="1">
    <location>
        <begin position="97"/>
        <end position="119"/>
    </location>
</feature>
<evidence type="ECO:0000256" key="1">
    <source>
        <dbReference type="SAM" id="MobiDB-lite"/>
    </source>
</evidence>
<dbReference type="Proteomes" id="UP000620124">
    <property type="component" value="Unassembled WGS sequence"/>
</dbReference>
<dbReference type="OrthoDB" id="3045990at2759"/>
<organism evidence="3 4">
    <name type="scientific">Mycena venus</name>
    <dbReference type="NCBI Taxonomy" id="2733690"/>
    <lineage>
        <taxon>Eukaryota</taxon>
        <taxon>Fungi</taxon>
        <taxon>Dikarya</taxon>
        <taxon>Basidiomycota</taxon>
        <taxon>Agaricomycotina</taxon>
        <taxon>Agaricomycetes</taxon>
        <taxon>Agaricomycetidae</taxon>
        <taxon>Agaricales</taxon>
        <taxon>Marasmiineae</taxon>
        <taxon>Mycenaceae</taxon>
        <taxon>Mycena</taxon>
    </lineage>
</organism>
<evidence type="ECO:0000313" key="3">
    <source>
        <dbReference type="EMBL" id="KAF7333094.1"/>
    </source>
</evidence>
<feature type="region of interest" description="Disordered" evidence="1">
    <location>
        <begin position="93"/>
        <end position="134"/>
    </location>
</feature>
<name>A0A8H6X2Y3_9AGAR</name>
<keyword evidence="2" id="KW-0812">Transmembrane</keyword>
<reference evidence="3" key="1">
    <citation type="submission" date="2020-05" db="EMBL/GenBank/DDBJ databases">
        <title>Mycena genomes resolve the evolution of fungal bioluminescence.</title>
        <authorList>
            <person name="Tsai I.J."/>
        </authorList>
    </citation>
    <scope>NUCLEOTIDE SEQUENCE</scope>
    <source>
        <strain evidence="3">CCC161011</strain>
    </source>
</reference>
<comment type="caution">
    <text evidence="3">The sequence shown here is derived from an EMBL/GenBank/DDBJ whole genome shotgun (WGS) entry which is preliminary data.</text>
</comment>
<evidence type="ECO:0000313" key="4">
    <source>
        <dbReference type="Proteomes" id="UP000620124"/>
    </source>
</evidence>
<sequence>MLLPERGLVTAGGVLGLVITIDIAGPVPSGGKVPNDYLFVFIDPANPNVLIGSTATFEVDVDATSPIAASTVPLPTDVTGGTAENHLSLSAIEPPHSTSQSVSSAISSSSNGEIESTPSALPTPGIGHPQANKSMSPRSIAGISAGAFFVLILPVILWFCLRCSRRWKRQLHLEPEAYILGPPGSEHGMRKVENKLRSLAPQRQEALAQLREMEEQLSVNAGGMVQGDSGLEEALRQIEALRVRIRALERDPQLQTESSDSPPGYLDSLLPHTCFIIEADSI</sequence>
<keyword evidence="2" id="KW-1133">Transmembrane helix</keyword>
<keyword evidence="2" id="KW-0472">Membrane</keyword>
<dbReference type="AlphaFoldDB" id="A0A8H6X2Y3"/>
<keyword evidence="4" id="KW-1185">Reference proteome</keyword>
<protein>
    <submittedName>
        <fullName evidence="3">Uncharacterized protein</fullName>
    </submittedName>
</protein>
<dbReference type="EMBL" id="JACAZI010000030">
    <property type="protein sequence ID" value="KAF7333094.1"/>
    <property type="molecule type" value="Genomic_DNA"/>
</dbReference>
<feature type="transmembrane region" description="Helical" evidence="2">
    <location>
        <begin position="140"/>
        <end position="161"/>
    </location>
</feature>
<gene>
    <name evidence="3" type="ORF">MVEN_02374600</name>
</gene>
<proteinExistence type="predicted"/>